<dbReference type="PROSITE" id="PS00105">
    <property type="entry name" value="AA_TRANSFER_CLASS_1"/>
    <property type="match status" value="1"/>
</dbReference>
<keyword evidence="3 6" id="KW-0032">Aminotransferase</keyword>
<keyword evidence="5" id="KW-0663">Pyridoxal phosphate</keyword>
<comment type="similarity">
    <text evidence="2 6">Belongs to the class-I pyridoxal-phosphate-dependent aminotransferase family.</text>
</comment>
<dbReference type="Proteomes" id="UP000748752">
    <property type="component" value="Unassembled WGS sequence"/>
</dbReference>
<evidence type="ECO:0000313" key="9">
    <source>
        <dbReference type="Proteomes" id="UP000748752"/>
    </source>
</evidence>
<evidence type="ECO:0000259" key="7">
    <source>
        <dbReference type="Pfam" id="PF00155"/>
    </source>
</evidence>
<dbReference type="PANTHER" id="PTHR46383">
    <property type="entry name" value="ASPARTATE AMINOTRANSFERASE"/>
    <property type="match status" value="1"/>
</dbReference>
<dbReference type="Gene3D" id="3.90.1150.10">
    <property type="entry name" value="Aspartate Aminotransferase, domain 1"/>
    <property type="match status" value="1"/>
</dbReference>
<reference evidence="8 9" key="1">
    <citation type="journal article" date="2020" name="Microorganisms">
        <title>Osmotic Adaptation and Compatible Solute Biosynthesis of Phototrophic Bacteria as Revealed from Genome Analyses.</title>
        <authorList>
            <person name="Imhoff J.F."/>
            <person name="Rahn T."/>
            <person name="Kunzel S."/>
            <person name="Keller A."/>
            <person name="Neulinger S.C."/>
        </authorList>
    </citation>
    <scope>NUCLEOTIDE SEQUENCE [LARGE SCALE GENOMIC DNA]</scope>
    <source>
        <strain evidence="8 9">DSM 6210</strain>
    </source>
</reference>
<dbReference type="GO" id="GO:0004069">
    <property type="term" value="F:L-aspartate:2-oxoglutarate aminotransferase activity"/>
    <property type="evidence" value="ECO:0007669"/>
    <property type="project" value="UniProtKB-EC"/>
</dbReference>
<dbReference type="RefSeq" id="WP_200243619.1">
    <property type="nucleotide sequence ID" value="NZ_NRRV01000158.1"/>
</dbReference>
<dbReference type="PANTHER" id="PTHR46383:SF1">
    <property type="entry name" value="ASPARTATE AMINOTRANSFERASE"/>
    <property type="match status" value="1"/>
</dbReference>
<dbReference type="InterPro" id="IPR015421">
    <property type="entry name" value="PyrdxlP-dep_Trfase_major"/>
</dbReference>
<organism evidence="8 9">
    <name type="scientific">Thiohalocapsa halophila</name>
    <dbReference type="NCBI Taxonomy" id="69359"/>
    <lineage>
        <taxon>Bacteria</taxon>
        <taxon>Pseudomonadati</taxon>
        <taxon>Pseudomonadota</taxon>
        <taxon>Gammaproteobacteria</taxon>
        <taxon>Chromatiales</taxon>
        <taxon>Chromatiaceae</taxon>
        <taxon>Thiohalocapsa</taxon>
    </lineage>
</organism>
<dbReference type="InterPro" id="IPR015424">
    <property type="entry name" value="PyrdxlP-dep_Trfase"/>
</dbReference>
<dbReference type="InterPro" id="IPR050596">
    <property type="entry name" value="AspAT/PAT-like"/>
</dbReference>
<keyword evidence="9" id="KW-1185">Reference proteome</keyword>
<evidence type="ECO:0000256" key="3">
    <source>
        <dbReference type="ARBA" id="ARBA00022576"/>
    </source>
</evidence>
<evidence type="ECO:0000256" key="4">
    <source>
        <dbReference type="ARBA" id="ARBA00022679"/>
    </source>
</evidence>
<comment type="caution">
    <text evidence="8">The sequence shown here is derived from an EMBL/GenBank/DDBJ whole genome shotgun (WGS) entry which is preliminary data.</text>
</comment>
<protein>
    <recommendedName>
        <fullName evidence="6">Aminotransferase</fullName>
        <ecNumber evidence="6">2.6.1.-</ecNumber>
    </recommendedName>
</protein>
<gene>
    <name evidence="8" type="ORF">CKO31_25150</name>
</gene>
<dbReference type="Pfam" id="PF00155">
    <property type="entry name" value="Aminotran_1_2"/>
    <property type="match status" value="1"/>
</dbReference>
<name>A0ABS1CQ83_9GAMM</name>
<evidence type="ECO:0000256" key="2">
    <source>
        <dbReference type="ARBA" id="ARBA00007441"/>
    </source>
</evidence>
<dbReference type="InterPro" id="IPR004839">
    <property type="entry name" value="Aminotransferase_I/II_large"/>
</dbReference>
<keyword evidence="4 6" id="KW-0808">Transferase</keyword>
<feature type="domain" description="Aminotransferase class I/classII large" evidence="7">
    <location>
        <begin position="34"/>
        <end position="389"/>
    </location>
</feature>
<dbReference type="CDD" id="cd00609">
    <property type="entry name" value="AAT_like"/>
    <property type="match status" value="1"/>
</dbReference>
<dbReference type="Gene3D" id="3.40.640.10">
    <property type="entry name" value="Type I PLP-dependent aspartate aminotransferase-like (Major domain)"/>
    <property type="match status" value="1"/>
</dbReference>
<proteinExistence type="inferred from homology"/>
<dbReference type="EC" id="2.6.1.-" evidence="6"/>
<accession>A0ABS1CQ83</accession>
<evidence type="ECO:0000313" key="8">
    <source>
        <dbReference type="EMBL" id="MBK1633953.1"/>
    </source>
</evidence>
<dbReference type="EMBL" id="NRRV01000158">
    <property type="protein sequence ID" value="MBK1633953.1"/>
    <property type="molecule type" value="Genomic_DNA"/>
</dbReference>
<evidence type="ECO:0000256" key="6">
    <source>
        <dbReference type="RuleBase" id="RU000481"/>
    </source>
</evidence>
<evidence type="ECO:0000256" key="5">
    <source>
        <dbReference type="ARBA" id="ARBA00022898"/>
    </source>
</evidence>
<comment type="cofactor">
    <cofactor evidence="1 6">
        <name>pyridoxal 5'-phosphate</name>
        <dbReference type="ChEBI" id="CHEBI:597326"/>
    </cofactor>
</comment>
<dbReference type="InterPro" id="IPR004838">
    <property type="entry name" value="NHTrfase_class1_PyrdxlP-BS"/>
</dbReference>
<dbReference type="SUPFAM" id="SSF53383">
    <property type="entry name" value="PLP-dependent transferases"/>
    <property type="match status" value="1"/>
</dbReference>
<dbReference type="InterPro" id="IPR015422">
    <property type="entry name" value="PyrdxlP-dep_Trfase_small"/>
</dbReference>
<sequence length="394" mass="42680">MTQLQLADRVREMTASPTASLNARTTEMRAAGQDIIGMGTGELDFDTPAHIKDAAKAAIDQGLTKYTAVDGIPELKRAIVAKLDRENGLHYEVSQVLVSCGCKQAIYNLVQATINDGDEVLVPAPYWVSYPEMVKLAGGIPVIVSADIEQGFKLRPEQLQGAITDKTKLLLLNSPCNPTGAYYSLHELEALADVLRANPQVMIASDDIYEHMLWGSEPFVNILNACPELHERTFILNGVSKAYAMTGWRIGFAAGPEQVIKKMKAIQSQSTSNPTSIAQYAALAALQGDQSFVREVVTVLKQRHDCVLSRLARMTGVRCVPSSGTFYIFADVHRTMERLGVATDVALSELLIEKANVAVVPGSAFGAPGHIRLSFATSMENLETAMTRLAATLS</sequence>
<evidence type="ECO:0000256" key="1">
    <source>
        <dbReference type="ARBA" id="ARBA00001933"/>
    </source>
</evidence>